<protein>
    <submittedName>
        <fullName evidence="9">Cation:proton antiporter</fullName>
    </submittedName>
</protein>
<feature type="compositionally biased region" description="Acidic residues" evidence="7">
    <location>
        <begin position="110"/>
        <end position="122"/>
    </location>
</feature>
<proteinExistence type="inferred from homology"/>
<accession>A0A512ID25</accession>
<evidence type="ECO:0000256" key="3">
    <source>
        <dbReference type="ARBA" id="ARBA00022475"/>
    </source>
</evidence>
<reference evidence="9 10" key="1">
    <citation type="submission" date="2019-07" db="EMBL/GenBank/DDBJ databases">
        <title>Whole genome shotgun sequence of Kocuria turfanensis NBRC 107627.</title>
        <authorList>
            <person name="Hosoyama A."/>
            <person name="Uohara A."/>
            <person name="Ohji S."/>
            <person name="Ichikawa N."/>
        </authorList>
    </citation>
    <scope>NUCLEOTIDE SEQUENCE [LARGE SCALE GENOMIC DNA]</scope>
    <source>
        <strain evidence="9 10">NBRC 107627</strain>
    </source>
</reference>
<dbReference type="Pfam" id="PF00420">
    <property type="entry name" value="Oxidored_q2"/>
    <property type="match status" value="1"/>
</dbReference>
<dbReference type="Gene3D" id="1.10.287.3510">
    <property type="match status" value="1"/>
</dbReference>
<evidence type="ECO:0000256" key="6">
    <source>
        <dbReference type="ARBA" id="ARBA00023136"/>
    </source>
</evidence>
<evidence type="ECO:0000256" key="4">
    <source>
        <dbReference type="ARBA" id="ARBA00022692"/>
    </source>
</evidence>
<dbReference type="InterPro" id="IPR050601">
    <property type="entry name" value="CPA3_antiporter_subunitC"/>
</dbReference>
<evidence type="ECO:0000256" key="8">
    <source>
        <dbReference type="SAM" id="Phobius"/>
    </source>
</evidence>
<dbReference type="STRING" id="388357.GCA_001580365_02142"/>
<dbReference type="PANTHER" id="PTHR34583:SF2">
    <property type="entry name" value="ANTIPORTER SUBUNIT MNHC2-RELATED"/>
    <property type="match status" value="1"/>
</dbReference>
<organism evidence="9 10">
    <name type="scientific">Kocuria turfanensis</name>
    <dbReference type="NCBI Taxonomy" id="388357"/>
    <lineage>
        <taxon>Bacteria</taxon>
        <taxon>Bacillati</taxon>
        <taxon>Actinomycetota</taxon>
        <taxon>Actinomycetes</taxon>
        <taxon>Micrococcales</taxon>
        <taxon>Micrococcaceae</taxon>
        <taxon>Kocuria</taxon>
    </lineage>
</organism>
<keyword evidence="10" id="KW-1185">Reference proteome</keyword>
<evidence type="ECO:0000256" key="7">
    <source>
        <dbReference type="SAM" id="MobiDB-lite"/>
    </source>
</evidence>
<comment type="caution">
    <text evidence="9">The sequence shown here is derived from an EMBL/GenBank/DDBJ whole genome shotgun (WGS) entry which is preliminary data.</text>
</comment>
<keyword evidence="3" id="KW-1003">Cell membrane</keyword>
<keyword evidence="4 8" id="KW-0812">Transmembrane</keyword>
<dbReference type="InterPro" id="IPR039428">
    <property type="entry name" value="NUOK/Mnh_C1-like"/>
</dbReference>
<evidence type="ECO:0000256" key="2">
    <source>
        <dbReference type="ARBA" id="ARBA00010388"/>
    </source>
</evidence>
<evidence type="ECO:0000256" key="5">
    <source>
        <dbReference type="ARBA" id="ARBA00022989"/>
    </source>
</evidence>
<dbReference type="EMBL" id="BJZS01000048">
    <property type="protein sequence ID" value="GEO95605.1"/>
    <property type="molecule type" value="Genomic_DNA"/>
</dbReference>
<dbReference type="Proteomes" id="UP000321103">
    <property type="component" value="Unassembled WGS sequence"/>
</dbReference>
<name>A0A512ID25_9MICC</name>
<feature type="region of interest" description="Disordered" evidence="7">
    <location>
        <begin position="95"/>
        <end position="152"/>
    </location>
</feature>
<keyword evidence="6 8" id="KW-0472">Membrane</keyword>
<gene>
    <name evidence="9" type="ORF">KTU01_17280</name>
</gene>
<comment type="subcellular location">
    <subcellularLocation>
        <location evidence="1">Cell membrane</location>
        <topology evidence="1">Multi-pass membrane protein</topology>
    </subcellularLocation>
</comment>
<dbReference type="AlphaFoldDB" id="A0A512ID25"/>
<comment type="similarity">
    <text evidence="2">Belongs to the CPA3 antiporters (TC 2.A.63) subunit C family.</text>
</comment>
<sequence>MALALTVGVLIGGGVFMMLRRGMVRLIIGFALLSHGVNLLIMASGGVDRRGEPLGASPDPAATADPLPQAFVLTAIVIAFAITMYMLVLAVTGDDDDDTDLELTGREMETPDLMDDPADDSADSTGTHRDAPAGTDPLGTRLEPGPGRSGRA</sequence>
<feature type="transmembrane region" description="Helical" evidence="8">
    <location>
        <begin position="67"/>
        <end position="91"/>
    </location>
</feature>
<evidence type="ECO:0000256" key="1">
    <source>
        <dbReference type="ARBA" id="ARBA00004651"/>
    </source>
</evidence>
<evidence type="ECO:0000313" key="10">
    <source>
        <dbReference type="Proteomes" id="UP000321103"/>
    </source>
</evidence>
<keyword evidence="5 8" id="KW-1133">Transmembrane helix</keyword>
<dbReference type="GO" id="GO:0005886">
    <property type="term" value="C:plasma membrane"/>
    <property type="evidence" value="ECO:0007669"/>
    <property type="project" value="UniProtKB-SubCell"/>
</dbReference>
<evidence type="ECO:0000313" key="9">
    <source>
        <dbReference type="EMBL" id="GEO95605.1"/>
    </source>
</evidence>
<feature type="transmembrane region" description="Helical" evidence="8">
    <location>
        <begin position="26"/>
        <end position="47"/>
    </location>
</feature>
<dbReference type="RefSeq" id="WP_084271573.1">
    <property type="nucleotide sequence ID" value="NZ_BJZS01000048.1"/>
</dbReference>
<dbReference type="PANTHER" id="PTHR34583">
    <property type="entry name" value="ANTIPORTER SUBUNIT MNHC2-RELATED"/>
    <property type="match status" value="1"/>
</dbReference>